<dbReference type="SUPFAM" id="SSF46785">
    <property type="entry name" value="Winged helix' DNA-binding domain"/>
    <property type="match status" value="1"/>
</dbReference>
<gene>
    <name evidence="2" type="ORF">M3M35_05055</name>
</gene>
<reference evidence="2" key="1">
    <citation type="submission" date="2022-05" db="EMBL/GenBank/DDBJ databases">
        <authorList>
            <person name="Oliphant S.A."/>
            <person name="Watson-Haigh N.S."/>
            <person name="Sumby K.M."/>
            <person name="Gardner J.M."/>
            <person name="Jiranek V."/>
        </authorList>
    </citation>
    <scope>NUCLEOTIDE SEQUENCE</scope>
    <source>
        <strain evidence="2">KI16_H9</strain>
    </source>
</reference>
<evidence type="ECO:0000313" key="3">
    <source>
        <dbReference type="Proteomes" id="UP001056707"/>
    </source>
</evidence>
<protein>
    <submittedName>
        <fullName evidence="2">PadR family transcriptional regulator</fullName>
    </submittedName>
</protein>
<dbReference type="PANTHER" id="PTHR33169">
    <property type="entry name" value="PADR-FAMILY TRANSCRIPTIONAL REGULATOR"/>
    <property type="match status" value="1"/>
</dbReference>
<accession>A0ABY5BSB9</accession>
<dbReference type="Proteomes" id="UP001056707">
    <property type="component" value="Chromosome"/>
</dbReference>
<feature type="domain" description="Transcription regulator PadR N-terminal" evidence="1">
    <location>
        <begin position="14"/>
        <end position="82"/>
    </location>
</feature>
<dbReference type="Pfam" id="PF03551">
    <property type="entry name" value="PadR"/>
    <property type="match status" value="1"/>
</dbReference>
<evidence type="ECO:0000259" key="1">
    <source>
        <dbReference type="Pfam" id="PF03551"/>
    </source>
</evidence>
<dbReference type="EMBL" id="CP097116">
    <property type="protein sequence ID" value="USS85806.1"/>
    <property type="molecule type" value="Genomic_DNA"/>
</dbReference>
<dbReference type="PANTHER" id="PTHR33169:SF24">
    <property type="entry name" value="TRANSCRIPTIONAL REGULATOR, PADR FAMILY"/>
    <property type="match status" value="1"/>
</dbReference>
<dbReference type="InterPro" id="IPR005149">
    <property type="entry name" value="Tscrpt_reg_PadR_N"/>
</dbReference>
<organism evidence="2 3">
    <name type="scientific">Fructilactobacillus myrtifloralis</name>
    <dbReference type="NCBI Taxonomy" id="2940301"/>
    <lineage>
        <taxon>Bacteria</taxon>
        <taxon>Bacillati</taxon>
        <taxon>Bacillota</taxon>
        <taxon>Bacilli</taxon>
        <taxon>Lactobacillales</taxon>
        <taxon>Lactobacillaceae</taxon>
        <taxon>Fructilactobacillus</taxon>
    </lineage>
</organism>
<evidence type="ECO:0000313" key="2">
    <source>
        <dbReference type="EMBL" id="USS85806.1"/>
    </source>
</evidence>
<sequence>MAIQISSEVLEGIVLALLAQEDYYGYALTQGVKKFIPISNSTLYPILRRLKKEDWVTTYDQPFDGRNRRYYQITEAGLTQLAKVKTDWNHHKHIVDQVFNNQMPKEDD</sequence>
<keyword evidence="3" id="KW-1185">Reference proteome</keyword>
<dbReference type="InterPro" id="IPR036388">
    <property type="entry name" value="WH-like_DNA-bd_sf"/>
</dbReference>
<dbReference type="RefSeq" id="WP_252750701.1">
    <property type="nucleotide sequence ID" value="NZ_CP097116.1"/>
</dbReference>
<dbReference type="Gene3D" id="1.10.10.10">
    <property type="entry name" value="Winged helix-like DNA-binding domain superfamily/Winged helix DNA-binding domain"/>
    <property type="match status" value="1"/>
</dbReference>
<dbReference type="InterPro" id="IPR036390">
    <property type="entry name" value="WH_DNA-bd_sf"/>
</dbReference>
<dbReference type="InterPro" id="IPR052509">
    <property type="entry name" value="Metal_resp_DNA-bind_regulator"/>
</dbReference>
<name>A0ABY5BSB9_9LACO</name>
<proteinExistence type="predicted"/>